<feature type="chain" id="PRO_5035887564" description="Secreted protein" evidence="1">
    <location>
        <begin position="30"/>
        <end position="72"/>
    </location>
</feature>
<reference evidence="2" key="1">
    <citation type="submission" date="2020-06" db="EMBL/GenBank/DDBJ databases">
        <title>WGS assembly of Ceratodon purpureus strain R40.</title>
        <authorList>
            <person name="Carey S.B."/>
            <person name="Jenkins J."/>
            <person name="Shu S."/>
            <person name="Lovell J.T."/>
            <person name="Sreedasyam A."/>
            <person name="Maumus F."/>
            <person name="Tiley G.P."/>
            <person name="Fernandez-Pozo N."/>
            <person name="Barry K."/>
            <person name="Chen C."/>
            <person name="Wang M."/>
            <person name="Lipzen A."/>
            <person name="Daum C."/>
            <person name="Saski C.A."/>
            <person name="Payton A.C."/>
            <person name="Mcbreen J.C."/>
            <person name="Conrad R.E."/>
            <person name="Kollar L.M."/>
            <person name="Olsson S."/>
            <person name="Huttunen S."/>
            <person name="Landis J.B."/>
            <person name="Wickett N.J."/>
            <person name="Johnson M.G."/>
            <person name="Rensing S.A."/>
            <person name="Grimwood J."/>
            <person name="Schmutz J."/>
            <person name="Mcdaniel S.F."/>
        </authorList>
    </citation>
    <scope>NUCLEOTIDE SEQUENCE</scope>
    <source>
        <strain evidence="2">R40</strain>
    </source>
</reference>
<evidence type="ECO:0000313" key="2">
    <source>
        <dbReference type="EMBL" id="KAG0578786.1"/>
    </source>
</evidence>
<comment type="caution">
    <text evidence="2">The sequence shown here is derived from an EMBL/GenBank/DDBJ whole genome shotgun (WGS) entry which is preliminary data.</text>
</comment>
<evidence type="ECO:0000256" key="1">
    <source>
        <dbReference type="SAM" id="SignalP"/>
    </source>
</evidence>
<feature type="signal peptide" evidence="1">
    <location>
        <begin position="1"/>
        <end position="29"/>
    </location>
</feature>
<protein>
    <recommendedName>
        <fullName evidence="4">Secreted protein</fullName>
    </recommendedName>
</protein>
<evidence type="ECO:0008006" key="4">
    <source>
        <dbReference type="Google" id="ProtNLM"/>
    </source>
</evidence>
<accession>A0A8T0I6V2</accession>
<keyword evidence="3" id="KW-1185">Reference proteome</keyword>
<sequence length="72" mass="8035">MRFAGRACSLICFFGVMVWFLVMVPCAGCSFQERLLSECCLKAKGKLLHLGSRAQHACENICLVLYDNRCTA</sequence>
<evidence type="ECO:0000313" key="3">
    <source>
        <dbReference type="Proteomes" id="UP000822688"/>
    </source>
</evidence>
<proteinExistence type="predicted"/>
<keyword evidence="1" id="KW-0732">Signal</keyword>
<gene>
    <name evidence="2" type="ORF">KC19_4G049200</name>
</gene>
<organism evidence="2 3">
    <name type="scientific">Ceratodon purpureus</name>
    <name type="common">Fire moss</name>
    <name type="synonym">Dicranum purpureum</name>
    <dbReference type="NCBI Taxonomy" id="3225"/>
    <lineage>
        <taxon>Eukaryota</taxon>
        <taxon>Viridiplantae</taxon>
        <taxon>Streptophyta</taxon>
        <taxon>Embryophyta</taxon>
        <taxon>Bryophyta</taxon>
        <taxon>Bryophytina</taxon>
        <taxon>Bryopsida</taxon>
        <taxon>Dicranidae</taxon>
        <taxon>Pseudoditrichales</taxon>
        <taxon>Ditrichaceae</taxon>
        <taxon>Ceratodon</taxon>
    </lineage>
</organism>
<dbReference type="EMBL" id="CM026424">
    <property type="protein sequence ID" value="KAG0578786.1"/>
    <property type="molecule type" value="Genomic_DNA"/>
</dbReference>
<name>A0A8T0I6V2_CERPU</name>
<dbReference type="AlphaFoldDB" id="A0A8T0I6V2"/>
<dbReference type="Proteomes" id="UP000822688">
    <property type="component" value="Chromosome 4"/>
</dbReference>